<name>A0A1X7UI76_AMPQE</name>
<evidence type="ECO:0000313" key="15">
    <source>
        <dbReference type="Proteomes" id="UP000007879"/>
    </source>
</evidence>
<dbReference type="eggNOG" id="ENOG502S210">
    <property type="taxonomic scope" value="Eukaryota"/>
</dbReference>
<evidence type="ECO:0000256" key="9">
    <source>
        <dbReference type="ARBA" id="ARBA00050236"/>
    </source>
</evidence>
<dbReference type="Gene3D" id="1.10.287.1080">
    <property type="entry name" value="MazG-like"/>
    <property type="match status" value="1"/>
</dbReference>
<dbReference type="AlphaFoldDB" id="A0A1X7UI76"/>
<dbReference type="GO" id="GO:0000287">
    <property type="term" value="F:magnesium ion binding"/>
    <property type="evidence" value="ECO:0007669"/>
    <property type="project" value="UniProtKB-UniRule"/>
</dbReference>
<keyword evidence="4 13" id="KW-0963">Cytoplasm</keyword>
<evidence type="ECO:0000256" key="11">
    <source>
        <dbReference type="ARBA" id="ARBA00066457"/>
    </source>
</evidence>
<dbReference type="EnsemblMetazoa" id="Aqu2.1.27168_001">
    <property type="protein sequence ID" value="Aqu2.1.27168_001"/>
    <property type="gene ID" value="Aqu2.1.27168"/>
</dbReference>
<evidence type="ECO:0000256" key="5">
    <source>
        <dbReference type="ARBA" id="ARBA00022553"/>
    </source>
</evidence>
<comment type="subcellular location">
    <subcellularLocation>
        <location evidence="2 13">Cytoplasm</location>
        <location evidence="2 13">Cytosol</location>
    </subcellularLocation>
</comment>
<keyword evidence="6 13" id="KW-0479">Metal-binding</keyword>
<evidence type="ECO:0000256" key="7">
    <source>
        <dbReference type="ARBA" id="ARBA00022801"/>
    </source>
</evidence>
<gene>
    <name evidence="14" type="primary">100641260</name>
</gene>
<reference evidence="15" key="1">
    <citation type="journal article" date="2010" name="Nature">
        <title>The Amphimedon queenslandica genome and the evolution of animal complexity.</title>
        <authorList>
            <person name="Srivastava M."/>
            <person name="Simakov O."/>
            <person name="Chapman J."/>
            <person name="Fahey B."/>
            <person name="Gauthier M.E."/>
            <person name="Mitros T."/>
            <person name="Richards G.S."/>
            <person name="Conaco C."/>
            <person name="Dacre M."/>
            <person name="Hellsten U."/>
            <person name="Larroux C."/>
            <person name="Putnam N.H."/>
            <person name="Stanke M."/>
            <person name="Adamska M."/>
            <person name="Darling A."/>
            <person name="Degnan S.M."/>
            <person name="Oakley T.H."/>
            <person name="Plachetzki D.C."/>
            <person name="Zhai Y."/>
            <person name="Adamski M."/>
            <person name="Calcino A."/>
            <person name="Cummins S.F."/>
            <person name="Goodstein D.M."/>
            <person name="Harris C."/>
            <person name="Jackson D.J."/>
            <person name="Leys S.P."/>
            <person name="Shu S."/>
            <person name="Woodcroft B.J."/>
            <person name="Vervoort M."/>
            <person name="Kosik K.S."/>
            <person name="Manning G."/>
            <person name="Degnan B.M."/>
            <person name="Rokhsar D.S."/>
        </authorList>
    </citation>
    <scope>NUCLEOTIDE SEQUENCE [LARGE SCALE GENOMIC DNA]</scope>
</reference>
<dbReference type="FunFam" id="1.10.287.1080:FF:000004">
    <property type="entry name" value="dCTP pyrophosphatase 1"/>
    <property type="match status" value="1"/>
</dbReference>
<dbReference type="GO" id="GO:0042802">
    <property type="term" value="F:identical protein binding"/>
    <property type="evidence" value="ECO:0007669"/>
    <property type="project" value="UniProtKB-ARBA"/>
</dbReference>
<evidence type="ECO:0000256" key="10">
    <source>
        <dbReference type="ARBA" id="ARBA00058235"/>
    </source>
</evidence>
<evidence type="ECO:0000256" key="13">
    <source>
        <dbReference type="PIRNR" id="PIRNR029826"/>
    </source>
</evidence>
<evidence type="ECO:0000256" key="12">
    <source>
        <dbReference type="ARBA" id="ARBA00070266"/>
    </source>
</evidence>
<dbReference type="SUPFAM" id="SSF101386">
    <property type="entry name" value="all-alpha NTP pyrophosphatases"/>
    <property type="match status" value="1"/>
</dbReference>
<organism evidence="14">
    <name type="scientific">Amphimedon queenslandica</name>
    <name type="common">Sponge</name>
    <dbReference type="NCBI Taxonomy" id="400682"/>
    <lineage>
        <taxon>Eukaryota</taxon>
        <taxon>Metazoa</taxon>
        <taxon>Porifera</taxon>
        <taxon>Demospongiae</taxon>
        <taxon>Heteroscleromorpha</taxon>
        <taxon>Haplosclerida</taxon>
        <taxon>Niphatidae</taxon>
        <taxon>Amphimedon</taxon>
    </lineage>
</organism>
<keyword evidence="5" id="KW-0597">Phosphoprotein</keyword>
<comment type="cofactor">
    <cofactor evidence="1 13">
        <name>Mg(2+)</name>
        <dbReference type="ChEBI" id="CHEBI:18420"/>
    </cofactor>
</comment>
<reference evidence="14" key="2">
    <citation type="submission" date="2017-05" db="UniProtKB">
        <authorList>
            <consortium name="EnsemblMetazoa"/>
        </authorList>
    </citation>
    <scope>IDENTIFICATION</scope>
</reference>
<dbReference type="KEGG" id="aqu:100641260"/>
<keyword evidence="15" id="KW-1185">Reference proteome</keyword>
<sequence>MLAILNMEVSRESEARGEAGNCGTASPLKKQDYTFSSSLSLEQIRKKQNQFSMERDWEQYHTPRNLLLALVGEVGELSEIFQWKGEVDVGLPGWSHKDRAHVGEELSDILIYLIELAEKCHIDLPSAVLRKFELNFKKYPPEKVYGSSKKYTEYISDDN</sequence>
<dbReference type="GO" id="GO:0005829">
    <property type="term" value="C:cytosol"/>
    <property type="evidence" value="ECO:0007669"/>
    <property type="project" value="UniProtKB-SubCell"/>
</dbReference>
<keyword evidence="7 13" id="KW-0378">Hydrolase</keyword>
<dbReference type="Pfam" id="PF12643">
    <property type="entry name" value="MazG-like"/>
    <property type="match status" value="1"/>
</dbReference>
<dbReference type="InParanoid" id="A0A1X7UI76"/>
<comment type="catalytic activity">
    <reaction evidence="9 13">
        <text>dCTP + H2O = dCMP + diphosphate + H(+)</text>
        <dbReference type="Rhea" id="RHEA:22636"/>
        <dbReference type="ChEBI" id="CHEBI:15377"/>
        <dbReference type="ChEBI" id="CHEBI:15378"/>
        <dbReference type="ChEBI" id="CHEBI:33019"/>
        <dbReference type="ChEBI" id="CHEBI:57566"/>
        <dbReference type="ChEBI" id="CHEBI:61481"/>
        <dbReference type="EC" id="3.6.1.12"/>
    </reaction>
</comment>
<dbReference type="Proteomes" id="UP000007879">
    <property type="component" value="Unassembled WGS sequence"/>
</dbReference>
<dbReference type="GO" id="GO:0042262">
    <property type="term" value="P:DNA protection"/>
    <property type="evidence" value="ECO:0007669"/>
    <property type="project" value="UniProtKB-UniRule"/>
</dbReference>
<proteinExistence type="predicted"/>
<dbReference type="EnsemblMetazoa" id="XM_003387883.3">
    <property type="protein sequence ID" value="XP_003387931.2"/>
    <property type="gene ID" value="LOC100641260"/>
</dbReference>
<dbReference type="PANTHER" id="PTHR46523">
    <property type="entry name" value="DCTP PYROPHOSPHATASE 1"/>
    <property type="match status" value="1"/>
</dbReference>
<evidence type="ECO:0000256" key="3">
    <source>
        <dbReference type="ARBA" id="ARBA00011881"/>
    </source>
</evidence>
<protein>
    <recommendedName>
        <fullName evidence="12 13">dCTP pyrophosphatase 1</fullName>
        <ecNumber evidence="11 13">3.6.1.12</ecNumber>
    </recommendedName>
</protein>
<evidence type="ECO:0000256" key="4">
    <source>
        <dbReference type="ARBA" id="ARBA00022490"/>
    </source>
</evidence>
<evidence type="ECO:0000256" key="8">
    <source>
        <dbReference type="ARBA" id="ARBA00022842"/>
    </source>
</evidence>
<dbReference type="InterPro" id="IPR052555">
    <property type="entry name" value="dCTP_Pyrophosphatase"/>
</dbReference>
<dbReference type="GO" id="GO:0047840">
    <property type="term" value="F:dCTP diphosphatase activity"/>
    <property type="evidence" value="ECO:0007669"/>
    <property type="project" value="UniProtKB-UniRule"/>
</dbReference>
<dbReference type="EC" id="3.6.1.12" evidence="11 13"/>
<comment type="function">
    <text evidence="10 13">Hydrolyzes deoxynucleoside triphosphates (dNTPs) to the corresponding nucleoside monophosphates. Has a strong preference for dCTP and its analogs including 5-iodo-dCTP and 5-methyl-dCTP for which it may even have a higher efficiency. May protect DNA or RNA against the incorporation of these genotoxic nucleotide analogs through their catabolism.</text>
</comment>
<evidence type="ECO:0000256" key="1">
    <source>
        <dbReference type="ARBA" id="ARBA00001946"/>
    </source>
</evidence>
<keyword evidence="8 13" id="KW-0460">Magnesium</keyword>
<dbReference type="OrthoDB" id="411123at2759"/>
<comment type="subunit">
    <text evidence="3 13">Homotetramer.</text>
</comment>
<dbReference type="GO" id="GO:0006253">
    <property type="term" value="P:dCTP catabolic process"/>
    <property type="evidence" value="ECO:0007669"/>
    <property type="project" value="UniProtKB-UniRule"/>
</dbReference>
<dbReference type="InterPro" id="IPR025984">
    <property type="entry name" value="DCTPP"/>
</dbReference>
<evidence type="ECO:0000256" key="2">
    <source>
        <dbReference type="ARBA" id="ARBA00004514"/>
    </source>
</evidence>
<evidence type="ECO:0000313" key="14">
    <source>
        <dbReference type="EnsemblMetazoa" id="Aqu2.1.27168_001"/>
    </source>
</evidence>
<accession>A0A1X7UI76</accession>
<dbReference type="STRING" id="400682.A0A1X7UI76"/>
<evidence type="ECO:0000256" key="6">
    <source>
        <dbReference type="ARBA" id="ARBA00022723"/>
    </source>
</evidence>
<dbReference type="PANTHER" id="PTHR46523:SF1">
    <property type="entry name" value="DCTP PYROPHOSPHATASE 1"/>
    <property type="match status" value="1"/>
</dbReference>
<dbReference type="CDD" id="cd11537">
    <property type="entry name" value="NTP-PPase_RS21-C6_like"/>
    <property type="match status" value="1"/>
</dbReference>